<protein>
    <submittedName>
        <fullName evidence="3">Poly-gamma-glutamate synthesis protein (Capsule biosynthesis protein)</fullName>
    </submittedName>
</protein>
<dbReference type="STRING" id="563176.SAMN04488090_3052"/>
<dbReference type="InterPro" id="IPR029052">
    <property type="entry name" value="Metallo-depent_PP-like"/>
</dbReference>
<dbReference type="EMBL" id="FNGS01000005">
    <property type="protein sequence ID" value="SDM26948.1"/>
    <property type="molecule type" value="Genomic_DNA"/>
</dbReference>
<organism evidence="3 4">
    <name type="scientific">Siphonobacter aquaeclarae</name>
    <dbReference type="NCBI Taxonomy" id="563176"/>
    <lineage>
        <taxon>Bacteria</taxon>
        <taxon>Pseudomonadati</taxon>
        <taxon>Bacteroidota</taxon>
        <taxon>Cytophagia</taxon>
        <taxon>Cytophagales</taxon>
        <taxon>Cytophagaceae</taxon>
        <taxon>Siphonobacter</taxon>
    </lineage>
</organism>
<dbReference type="Proteomes" id="UP000198901">
    <property type="component" value="Unassembled WGS sequence"/>
</dbReference>
<reference evidence="3 4" key="1">
    <citation type="submission" date="2016-10" db="EMBL/GenBank/DDBJ databases">
        <authorList>
            <person name="de Groot N.N."/>
        </authorList>
    </citation>
    <scope>NUCLEOTIDE SEQUENCE [LARGE SCALE GENOMIC DNA]</scope>
    <source>
        <strain evidence="3 4">DSM 21668</strain>
    </source>
</reference>
<dbReference type="AlphaFoldDB" id="A0A1G9RUI0"/>
<dbReference type="SMART" id="SM00854">
    <property type="entry name" value="PGA_cap"/>
    <property type="match status" value="1"/>
</dbReference>
<dbReference type="InterPro" id="IPR019079">
    <property type="entry name" value="Capsule_synth_CapA"/>
</dbReference>
<dbReference type="SUPFAM" id="SSF56300">
    <property type="entry name" value="Metallo-dependent phosphatases"/>
    <property type="match status" value="1"/>
</dbReference>
<name>A0A1G9RUI0_9BACT</name>
<dbReference type="OrthoDB" id="9810906at2"/>
<evidence type="ECO:0000256" key="1">
    <source>
        <dbReference type="ARBA" id="ARBA00005662"/>
    </source>
</evidence>
<dbReference type="CDD" id="cd07381">
    <property type="entry name" value="MPP_CapA"/>
    <property type="match status" value="1"/>
</dbReference>
<gene>
    <name evidence="3" type="ORF">SAMN04488090_3052</name>
</gene>
<evidence type="ECO:0000259" key="2">
    <source>
        <dbReference type="SMART" id="SM00854"/>
    </source>
</evidence>
<evidence type="ECO:0000313" key="3">
    <source>
        <dbReference type="EMBL" id="SDM26948.1"/>
    </source>
</evidence>
<proteinExistence type="inferred from homology"/>
<dbReference type="RefSeq" id="WP_093203913.1">
    <property type="nucleotide sequence ID" value="NZ_FNGS01000005.1"/>
</dbReference>
<dbReference type="InterPro" id="IPR052169">
    <property type="entry name" value="CW_Biosynth-Accessory"/>
</dbReference>
<sequence length="479" mass="54698">MREERPFPVMPYTVHGEKLLRRLMLAYRPLRWLRRKSWETPKKNFEENPRLSPYVGAAYLGYKYYIAPPLRAQGGLEQHFRKQELDFTPPAEFVSEQQLTLSAGGDLMPYERVNAHAARHLWDEVGDWFFDADLVVANLETPVDLTRPAAAVPEIMLNDMHFNGSEELFGLFSGNGRFKGYDVLSTANNHSLDQGEEGLFRTMEFLRNKGVTYCGSACSQEESQAPVIVARNGIRVGFLSWTSNLNKFVPEPGREWTVNYDRLNGADPDLSAIRRQVEAARNAGADITVFLFHTGNAYQAYPSAHTVHTFHRVFSECGVDVILGSHPHNPQPMEKVAYRDPISGEDKTGFAIYSLADFVAYDIFVWDRLVPLLKLTIEKGTVNGRPKTLLTQVRVLPVYNWGTKPAHGGREEMRFLDLKKTVRLVEDGLKPDFLSDVCVQELRHLNWFCDRHFLPEQKDYLLATASTSYEAEWRKSSQF</sequence>
<dbReference type="Pfam" id="PF09587">
    <property type="entry name" value="PGA_cap"/>
    <property type="match status" value="1"/>
</dbReference>
<dbReference type="Gene3D" id="3.60.21.10">
    <property type="match status" value="1"/>
</dbReference>
<dbReference type="PANTHER" id="PTHR33393:SF12">
    <property type="entry name" value="CAPSULE BIOSYNTHESIS PROTEIN CAPA"/>
    <property type="match status" value="1"/>
</dbReference>
<dbReference type="PANTHER" id="PTHR33393">
    <property type="entry name" value="POLYGLUTAMINE SYNTHESIS ACCESSORY PROTEIN RV0574C-RELATED"/>
    <property type="match status" value="1"/>
</dbReference>
<keyword evidence="4" id="KW-1185">Reference proteome</keyword>
<accession>A0A1G9RUI0</accession>
<comment type="similarity">
    <text evidence="1">Belongs to the CapA family.</text>
</comment>
<feature type="domain" description="Capsule synthesis protein CapA" evidence="2">
    <location>
        <begin position="100"/>
        <end position="362"/>
    </location>
</feature>
<evidence type="ECO:0000313" key="4">
    <source>
        <dbReference type="Proteomes" id="UP000198901"/>
    </source>
</evidence>